<evidence type="ECO:0000313" key="12">
    <source>
        <dbReference type="EMBL" id="CCD23142.1"/>
    </source>
</evidence>
<organism evidence="12 13">
    <name type="scientific">Naumovozyma dairenensis (strain ATCC 10597 / BCRC 20456 / CBS 421 / NBRC 0211 / NRRL Y-12639)</name>
    <name type="common">Saccharomyces dairenensis</name>
    <dbReference type="NCBI Taxonomy" id="1071378"/>
    <lineage>
        <taxon>Eukaryota</taxon>
        <taxon>Fungi</taxon>
        <taxon>Dikarya</taxon>
        <taxon>Ascomycota</taxon>
        <taxon>Saccharomycotina</taxon>
        <taxon>Saccharomycetes</taxon>
        <taxon>Saccharomycetales</taxon>
        <taxon>Saccharomycetaceae</taxon>
        <taxon>Naumovozyma</taxon>
    </lineage>
</organism>
<keyword evidence="7 10" id="KW-0472">Membrane</keyword>
<feature type="region of interest" description="Disordered" evidence="9">
    <location>
        <begin position="1"/>
        <end position="43"/>
    </location>
</feature>
<dbReference type="GO" id="GO:0006888">
    <property type="term" value="P:endoplasmic reticulum to Golgi vesicle-mediated transport"/>
    <property type="evidence" value="ECO:0007669"/>
    <property type="project" value="EnsemblFungi"/>
</dbReference>
<dbReference type="GO" id="GO:0005484">
    <property type="term" value="F:SNAP receptor activity"/>
    <property type="evidence" value="ECO:0007669"/>
    <property type="project" value="EnsemblFungi"/>
</dbReference>
<keyword evidence="6" id="KW-0333">Golgi apparatus</keyword>
<evidence type="ECO:0000256" key="10">
    <source>
        <dbReference type="SAM" id="Phobius"/>
    </source>
</evidence>
<keyword evidence="3 10" id="KW-0812">Transmembrane</keyword>
<evidence type="ECO:0000256" key="7">
    <source>
        <dbReference type="ARBA" id="ARBA00023136"/>
    </source>
</evidence>
<dbReference type="RefSeq" id="XP_003668385.1">
    <property type="nucleotide sequence ID" value="XM_003668337.1"/>
</dbReference>
<evidence type="ECO:0000256" key="1">
    <source>
        <dbReference type="ARBA" id="ARBA00004394"/>
    </source>
</evidence>
<keyword evidence="13" id="KW-1185">Reference proteome</keyword>
<dbReference type="SMART" id="SM00397">
    <property type="entry name" value="t_SNARE"/>
    <property type="match status" value="1"/>
</dbReference>
<keyword evidence="4" id="KW-0653">Protein transport</keyword>
<dbReference type="HOGENOM" id="CLU_086133_1_1_1"/>
<dbReference type="PANTHER" id="PTHR12791">
    <property type="entry name" value="GOLGI SNARE BET1-RELATED"/>
    <property type="match status" value="1"/>
</dbReference>
<protein>
    <recommendedName>
        <fullName evidence="11">t-SNARE coiled-coil homology domain-containing protein</fullName>
    </recommendedName>
</protein>
<feature type="compositionally biased region" description="Basic and acidic residues" evidence="9">
    <location>
        <begin position="1"/>
        <end position="17"/>
    </location>
</feature>
<dbReference type="KEGG" id="ndi:NDAI_0B01080"/>
<dbReference type="InterPro" id="IPR039899">
    <property type="entry name" value="BET1_SNARE"/>
</dbReference>
<keyword evidence="2" id="KW-0813">Transport</keyword>
<evidence type="ECO:0000256" key="8">
    <source>
        <dbReference type="ARBA" id="ARBA00046280"/>
    </source>
</evidence>
<dbReference type="AlphaFoldDB" id="G0W5T1"/>
<dbReference type="GO" id="GO:0000139">
    <property type="term" value="C:Golgi membrane"/>
    <property type="evidence" value="ECO:0007669"/>
    <property type="project" value="UniProtKB-SubCell"/>
</dbReference>
<accession>G0W5T1</accession>
<dbReference type="GeneID" id="11498121"/>
<name>G0W5T1_NAUDC</name>
<dbReference type="GO" id="GO:0031201">
    <property type="term" value="C:SNARE complex"/>
    <property type="evidence" value="ECO:0007669"/>
    <property type="project" value="EnsemblFungi"/>
</dbReference>
<evidence type="ECO:0000259" key="11">
    <source>
        <dbReference type="PROSITE" id="PS50192"/>
    </source>
</evidence>
<dbReference type="InterPro" id="IPR000727">
    <property type="entry name" value="T_SNARE_dom"/>
</dbReference>
<dbReference type="eggNOG" id="KOG3385">
    <property type="taxonomic scope" value="Eukaryota"/>
</dbReference>
<evidence type="ECO:0000313" key="13">
    <source>
        <dbReference type="Proteomes" id="UP000000689"/>
    </source>
</evidence>
<dbReference type="OrthoDB" id="261831at2759"/>
<dbReference type="STRING" id="1071378.G0W5T1"/>
<reference evidence="12 13" key="1">
    <citation type="journal article" date="2011" name="Proc. Natl. Acad. Sci. U.S.A.">
        <title>Evolutionary erosion of yeast sex chromosomes by mating-type switching accidents.</title>
        <authorList>
            <person name="Gordon J.L."/>
            <person name="Armisen D."/>
            <person name="Proux-Wera E."/>
            <person name="Oheigeartaigh S.S."/>
            <person name="Byrne K.P."/>
            <person name="Wolfe K.H."/>
        </authorList>
    </citation>
    <scope>NUCLEOTIDE SEQUENCE [LARGE SCALE GENOMIC DNA]</scope>
    <source>
        <strain evidence="13">ATCC 10597 / BCRC 20456 / CBS 421 / NBRC 0211 / NRRL Y-12639</strain>
    </source>
</reference>
<evidence type="ECO:0000256" key="2">
    <source>
        <dbReference type="ARBA" id="ARBA00022448"/>
    </source>
</evidence>
<dbReference type="PROSITE" id="PS50192">
    <property type="entry name" value="T_SNARE"/>
    <property type="match status" value="1"/>
</dbReference>
<feature type="compositionally biased region" description="Polar residues" evidence="9">
    <location>
        <begin position="34"/>
        <end position="43"/>
    </location>
</feature>
<dbReference type="GO" id="GO:0006886">
    <property type="term" value="P:intracellular protein transport"/>
    <property type="evidence" value="ECO:0007669"/>
    <property type="project" value="EnsemblFungi"/>
</dbReference>
<dbReference type="Proteomes" id="UP000000689">
    <property type="component" value="Chromosome 2"/>
</dbReference>
<sequence length="142" mass="16449">MSTRYGEDQLNQRDSKRTRLFGSSMNFEDETGKRSSPYQSSTHLDYSQDRLAQLESQSEEQVGIMAEKLRSLKTLSLKMGDEIRGSNKTLDQLGDSFDTTSLKLKNTFSNMMEMAKRSRISIKTWLLIFALVILVFFWVWIT</sequence>
<evidence type="ECO:0000256" key="4">
    <source>
        <dbReference type="ARBA" id="ARBA00022927"/>
    </source>
</evidence>
<dbReference type="GO" id="GO:0048280">
    <property type="term" value="P:vesicle fusion with Golgi apparatus"/>
    <property type="evidence" value="ECO:0007669"/>
    <property type="project" value="EnsemblFungi"/>
</dbReference>
<dbReference type="GO" id="GO:0005789">
    <property type="term" value="C:endoplasmic reticulum membrane"/>
    <property type="evidence" value="ECO:0007669"/>
    <property type="project" value="EnsemblFungi"/>
</dbReference>
<comment type="subcellular location">
    <subcellularLocation>
        <location evidence="8">Endomembrane system</location>
        <topology evidence="8">Single-pass type IV membrane protein</topology>
    </subcellularLocation>
    <subcellularLocation>
        <location evidence="1">Golgi apparatus membrane</location>
    </subcellularLocation>
</comment>
<dbReference type="SUPFAM" id="SSF58038">
    <property type="entry name" value="SNARE fusion complex"/>
    <property type="match status" value="1"/>
</dbReference>
<dbReference type="Gene3D" id="1.20.5.110">
    <property type="match status" value="1"/>
</dbReference>
<gene>
    <name evidence="12" type="primary">NDAI0B01080</name>
    <name evidence="12" type="ordered locus">NDAI_0B01080</name>
</gene>
<feature type="transmembrane region" description="Helical" evidence="10">
    <location>
        <begin position="120"/>
        <end position="141"/>
    </location>
</feature>
<dbReference type="OMA" id="FFWVWIT"/>
<evidence type="ECO:0000256" key="9">
    <source>
        <dbReference type="SAM" id="MobiDB-lite"/>
    </source>
</evidence>
<dbReference type="CDD" id="cd15853">
    <property type="entry name" value="SNARE_Bet1"/>
    <property type="match status" value="1"/>
</dbReference>
<proteinExistence type="predicted"/>
<evidence type="ECO:0000256" key="6">
    <source>
        <dbReference type="ARBA" id="ARBA00023034"/>
    </source>
</evidence>
<dbReference type="GO" id="GO:0006890">
    <property type="term" value="P:retrograde vesicle-mediated transport, Golgi to endoplasmic reticulum"/>
    <property type="evidence" value="ECO:0007669"/>
    <property type="project" value="EnsemblFungi"/>
</dbReference>
<dbReference type="EMBL" id="HE580268">
    <property type="protein sequence ID" value="CCD23142.1"/>
    <property type="molecule type" value="Genomic_DNA"/>
</dbReference>
<keyword evidence="5 10" id="KW-1133">Transmembrane helix</keyword>
<feature type="domain" description="T-SNARE coiled-coil homology" evidence="11">
    <location>
        <begin position="52"/>
        <end position="114"/>
    </location>
</feature>
<evidence type="ECO:0000256" key="5">
    <source>
        <dbReference type="ARBA" id="ARBA00022989"/>
    </source>
</evidence>
<evidence type="ECO:0000256" key="3">
    <source>
        <dbReference type="ARBA" id="ARBA00022692"/>
    </source>
</evidence>
<dbReference type="GO" id="GO:0030134">
    <property type="term" value="C:COPII-coated ER to Golgi transport vesicle"/>
    <property type="evidence" value="ECO:0007669"/>
    <property type="project" value="EnsemblFungi"/>
</dbReference>